<dbReference type="AlphaFoldDB" id="A0A8X7W3I2"/>
<evidence type="ECO:0000313" key="2">
    <source>
        <dbReference type="Proteomes" id="UP000886595"/>
    </source>
</evidence>
<dbReference type="SUPFAM" id="SSF49599">
    <property type="entry name" value="TRAF domain-like"/>
    <property type="match status" value="1"/>
</dbReference>
<organism evidence="1 2">
    <name type="scientific">Brassica carinata</name>
    <name type="common">Ethiopian mustard</name>
    <name type="synonym">Abyssinian cabbage</name>
    <dbReference type="NCBI Taxonomy" id="52824"/>
    <lineage>
        <taxon>Eukaryota</taxon>
        <taxon>Viridiplantae</taxon>
        <taxon>Streptophyta</taxon>
        <taxon>Embryophyta</taxon>
        <taxon>Tracheophyta</taxon>
        <taxon>Spermatophyta</taxon>
        <taxon>Magnoliopsida</taxon>
        <taxon>eudicotyledons</taxon>
        <taxon>Gunneridae</taxon>
        <taxon>Pentapetalae</taxon>
        <taxon>rosids</taxon>
        <taxon>malvids</taxon>
        <taxon>Brassicales</taxon>
        <taxon>Brassicaceae</taxon>
        <taxon>Brassiceae</taxon>
        <taxon>Brassica</taxon>
    </lineage>
</organism>
<reference evidence="1 2" key="1">
    <citation type="submission" date="2020-02" db="EMBL/GenBank/DDBJ databases">
        <authorList>
            <person name="Ma Q."/>
            <person name="Huang Y."/>
            <person name="Song X."/>
            <person name="Pei D."/>
        </authorList>
    </citation>
    <scope>NUCLEOTIDE SEQUENCE [LARGE SCALE GENOMIC DNA]</scope>
    <source>
        <strain evidence="1">Sxm20200214</strain>
        <tissue evidence="1">Leaf</tissue>
    </source>
</reference>
<accession>A0A8X7W3I2</accession>
<evidence type="ECO:0000313" key="1">
    <source>
        <dbReference type="EMBL" id="KAG2321523.1"/>
    </source>
</evidence>
<keyword evidence="2" id="KW-1185">Reference proteome</keyword>
<gene>
    <name evidence="1" type="ORF">Bca52824_014736</name>
</gene>
<dbReference type="Proteomes" id="UP000886595">
    <property type="component" value="Unassembled WGS sequence"/>
</dbReference>
<protein>
    <submittedName>
        <fullName evidence="1">Uncharacterized protein</fullName>
    </submittedName>
</protein>
<sequence length="101" mass="11707">MGEKERRLVCFEEEHGVYVAVNCISPCAPGVSEFSFQLSYRIYVGGKTMSFGLRKMNRIQKVSFETPDKDFICVPRNFLEGRTLKMEICIERQGEEEDENE</sequence>
<dbReference type="EMBL" id="JAAMPC010000003">
    <property type="protein sequence ID" value="KAG2321523.1"/>
    <property type="molecule type" value="Genomic_DNA"/>
</dbReference>
<name>A0A8X7W3I2_BRACI</name>
<proteinExistence type="predicted"/>
<dbReference type="OrthoDB" id="10463407at2759"/>
<comment type="caution">
    <text evidence="1">The sequence shown here is derived from an EMBL/GenBank/DDBJ whole genome shotgun (WGS) entry which is preliminary data.</text>
</comment>